<dbReference type="PANTHER" id="PTHR33048">
    <property type="entry name" value="PTH11-LIKE INTEGRAL MEMBRANE PROTEIN (AFU_ORTHOLOGUE AFUA_5G11245)"/>
    <property type="match status" value="1"/>
</dbReference>
<evidence type="ECO:0000256" key="7">
    <source>
        <dbReference type="ARBA" id="ARBA00022692"/>
    </source>
</evidence>
<gene>
    <name evidence="17" type="ORF">TOPH_06339</name>
</gene>
<feature type="transmembrane region" description="Helical" evidence="15">
    <location>
        <begin position="84"/>
        <end position="105"/>
    </location>
</feature>
<feature type="disulfide bond" evidence="14">
    <location>
        <begin position="31"/>
        <end position="38"/>
    </location>
</feature>
<feature type="disulfide bond" evidence="14">
    <location>
        <begin position="40"/>
        <end position="73"/>
    </location>
</feature>
<sequence length="433" mass="48811">MAQEPSLNSAESKLPKCASSCLGEVIGRTECSATNQTCICTDQTLQQLMTTCLLGSCTIKEALLTKNLTATTCNEPIRDKSPEYVAISNAFGIISALFIVQRFGYKIWAKLDFGPDDWFTLITVISGVPNTVFNAHGVAPNGMGRDAWTLTYDQITNFGRYFYIMEIVYFAEVALLKLTLLFFYVRIFPSPRVRRLLWGTIVFVCLFGVTFVFAATFQCTPIAYYWVRWDREHEGKCLDINAIGWSNAAISIAVDSWMLAIPLWQLTSLRLDWRKKVGVAVMFCTGTFVTVVSILRLRSLVKFGSDTPNPTWDFFDVGIWSTVEINVGIICVCLPSLRLLLVRLFPCLLGTTQRYYTRYASGANRSTGWQSRPFGGTGTTWHVERSQHRPEIQSNHITYQKTYAVEHGDRDNDEVQLVHMPVMDMKSARSDGS</sequence>
<feature type="transmembrane region" description="Helical" evidence="15">
    <location>
        <begin position="277"/>
        <end position="297"/>
    </location>
</feature>
<evidence type="ECO:0000256" key="10">
    <source>
        <dbReference type="ARBA" id="ARBA00023136"/>
    </source>
</evidence>
<evidence type="ECO:0000256" key="15">
    <source>
        <dbReference type="SAM" id="Phobius"/>
    </source>
</evidence>
<evidence type="ECO:0000256" key="1">
    <source>
        <dbReference type="ARBA" id="ARBA00004141"/>
    </source>
</evidence>
<evidence type="ECO:0000256" key="2">
    <source>
        <dbReference type="ARBA" id="ARBA00004589"/>
    </source>
</evidence>
<protein>
    <recommendedName>
        <fullName evidence="16">CFEM domain-containing protein</fullName>
    </recommendedName>
</protein>
<keyword evidence="7 15" id="KW-0812">Transmembrane</keyword>
<evidence type="ECO:0000256" key="3">
    <source>
        <dbReference type="ARBA" id="ARBA00004613"/>
    </source>
</evidence>
<dbReference type="OrthoDB" id="2496787at2759"/>
<feature type="transmembrane region" description="Helical" evidence="15">
    <location>
        <begin position="196"/>
        <end position="224"/>
    </location>
</feature>
<dbReference type="InterPro" id="IPR052337">
    <property type="entry name" value="SAT4-like"/>
</dbReference>
<evidence type="ECO:0000256" key="9">
    <source>
        <dbReference type="ARBA" id="ARBA00022989"/>
    </source>
</evidence>
<proteinExistence type="inferred from homology"/>
<dbReference type="GO" id="GO:0098552">
    <property type="term" value="C:side of membrane"/>
    <property type="evidence" value="ECO:0007669"/>
    <property type="project" value="UniProtKB-KW"/>
</dbReference>
<dbReference type="GO" id="GO:0005576">
    <property type="term" value="C:extracellular region"/>
    <property type="evidence" value="ECO:0007669"/>
    <property type="project" value="UniProtKB-SubCell"/>
</dbReference>
<dbReference type="InterPro" id="IPR008427">
    <property type="entry name" value="Extracellular_membr_CFEM_dom"/>
</dbReference>
<evidence type="ECO:0000259" key="16">
    <source>
        <dbReference type="PROSITE" id="PS52012"/>
    </source>
</evidence>
<evidence type="ECO:0000256" key="8">
    <source>
        <dbReference type="ARBA" id="ARBA00022729"/>
    </source>
</evidence>
<comment type="caution">
    <text evidence="14">Lacks conserved residue(s) required for the propagation of feature annotation.</text>
</comment>
<keyword evidence="6" id="KW-0336">GPI-anchor</keyword>
<keyword evidence="18" id="KW-1185">Reference proteome</keyword>
<feature type="transmembrane region" description="Helical" evidence="15">
    <location>
        <begin position="317"/>
        <end position="341"/>
    </location>
</feature>
<dbReference type="EMBL" id="LFRF01000021">
    <property type="protein sequence ID" value="KND89041.1"/>
    <property type="molecule type" value="Genomic_DNA"/>
</dbReference>
<evidence type="ECO:0000256" key="12">
    <source>
        <dbReference type="ARBA" id="ARBA00023288"/>
    </source>
</evidence>
<dbReference type="Pfam" id="PF20684">
    <property type="entry name" value="Fung_rhodopsin"/>
    <property type="match status" value="1"/>
</dbReference>
<feature type="disulfide bond" evidence="14">
    <location>
        <begin position="21"/>
        <end position="52"/>
    </location>
</feature>
<dbReference type="PROSITE" id="PS52012">
    <property type="entry name" value="CFEM"/>
    <property type="match status" value="1"/>
</dbReference>
<comment type="subcellular location">
    <subcellularLocation>
        <location evidence="2">Membrane</location>
        <topology evidence="2">Lipid-anchor</topology>
        <topology evidence="2">GPI-anchor</topology>
    </subcellularLocation>
    <subcellularLocation>
        <location evidence="1">Membrane</location>
        <topology evidence="1">Multi-pass membrane protein</topology>
    </subcellularLocation>
    <subcellularLocation>
        <location evidence="3">Secreted</location>
    </subcellularLocation>
</comment>
<keyword evidence="8" id="KW-0732">Signal</keyword>
<evidence type="ECO:0000256" key="11">
    <source>
        <dbReference type="ARBA" id="ARBA00023157"/>
    </source>
</evidence>
<keyword evidence="11 14" id="KW-1015">Disulfide bond</keyword>
<keyword evidence="10 15" id="KW-0472">Membrane</keyword>
<evidence type="ECO:0000256" key="14">
    <source>
        <dbReference type="PROSITE-ProRule" id="PRU01356"/>
    </source>
</evidence>
<comment type="caution">
    <text evidence="17">The sequence shown here is derived from an EMBL/GenBank/DDBJ whole genome shotgun (WGS) entry which is preliminary data.</text>
</comment>
<dbReference type="PANTHER" id="PTHR33048:SF143">
    <property type="entry name" value="EXTRACELLULAR MEMBRANE PROTEIN CFEM DOMAIN-CONTAINING PROTEIN-RELATED"/>
    <property type="match status" value="1"/>
</dbReference>
<dbReference type="Pfam" id="PF05730">
    <property type="entry name" value="CFEM"/>
    <property type="match status" value="1"/>
</dbReference>
<dbReference type="AlphaFoldDB" id="A0A0L0N4V2"/>
<evidence type="ECO:0000256" key="4">
    <source>
        <dbReference type="ARBA" id="ARBA00010031"/>
    </source>
</evidence>
<dbReference type="Proteomes" id="UP000036947">
    <property type="component" value="Unassembled WGS sequence"/>
</dbReference>
<feature type="domain" description="CFEM" evidence="16">
    <location>
        <begin position="1"/>
        <end position="100"/>
    </location>
</feature>
<dbReference type="STRING" id="1163406.A0A0L0N4V2"/>
<dbReference type="InterPro" id="IPR049326">
    <property type="entry name" value="Rhodopsin_dom_fungi"/>
</dbReference>
<feature type="disulfide bond" evidence="14">
    <location>
        <begin position="17"/>
        <end position="57"/>
    </location>
</feature>
<comment type="similarity">
    <text evidence="13">Belongs to the SAT4 family.</text>
</comment>
<comment type="similarity">
    <text evidence="4">Belongs to the RBT5 family.</text>
</comment>
<accession>A0A0L0N4V2</accession>
<reference evidence="17 18" key="1">
    <citation type="journal article" date="2015" name="BMC Genomics">
        <title>The genome of the truffle-parasite Tolypocladium ophioglossoides and the evolution of antifungal peptaibiotics.</title>
        <authorList>
            <person name="Quandt C.A."/>
            <person name="Bushley K.E."/>
            <person name="Spatafora J.W."/>
        </authorList>
    </citation>
    <scope>NUCLEOTIDE SEQUENCE [LARGE SCALE GENOMIC DNA]</scope>
    <source>
        <strain evidence="17 18">CBS 100239</strain>
    </source>
</reference>
<keyword evidence="6" id="KW-0325">Glycoprotein</keyword>
<evidence type="ECO:0000256" key="13">
    <source>
        <dbReference type="ARBA" id="ARBA00038359"/>
    </source>
</evidence>
<evidence type="ECO:0000313" key="17">
    <source>
        <dbReference type="EMBL" id="KND89041.1"/>
    </source>
</evidence>
<organism evidence="17 18">
    <name type="scientific">Tolypocladium ophioglossoides (strain CBS 100239)</name>
    <name type="common">Snaketongue truffleclub</name>
    <name type="synonym">Elaphocordyceps ophioglossoides</name>
    <dbReference type="NCBI Taxonomy" id="1163406"/>
    <lineage>
        <taxon>Eukaryota</taxon>
        <taxon>Fungi</taxon>
        <taxon>Dikarya</taxon>
        <taxon>Ascomycota</taxon>
        <taxon>Pezizomycotina</taxon>
        <taxon>Sordariomycetes</taxon>
        <taxon>Hypocreomycetidae</taxon>
        <taxon>Hypocreales</taxon>
        <taxon>Ophiocordycipitaceae</taxon>
        <taxon>Tolypocladium</taxon>
    </lineage>
</organism>
<keyword evidence="9 15" id="KW-1133">Transmembrane helix</keyword>
<feature type="transmembrane region" description="Helical" evidence="15">
    <location>
        <begin position="161"/>
        <end position="184"/>
    </location>
</feature>
<evidence type="ECO:0000256" key="6">
    <source>
        <dbReference type="ARBA" id="ARBA00022622"/>
    </source>
</evidence>
<keyword evidence="5" id="KW-0964">Secreted</keyword>
<evidence type="ECO:0000256" key="5">
    <source>
        <dbReference type="ARBA" id="ARBA00022525"/>
    </source>
</evidence>
<name>A0A0L0N4V2_TOLOC</name>
<evidence type="ECO:0000313" key="18">
    <source>
        <dbReference type="Proteomes" id="UP000036947"/>
    </source>
</evidence>
<keyword evidence="12" id="KW-0449">Lipoprotein</keyword>
<feature type="transmembrane region" description="Helical" evidence="15">
    <location>
        <begin position="244"/>
        <end position="265"/>
    </location>
</feature>